<reference evidence="8 9" key="1">
    <citation type="submission" date="2017-05" db="EMBL/GenBank/DDBJ databases">
        <authorList>
            <person name="Varghese N."/>
            <person name="Submissions S."/>
        </authorList>
    </citation>
    <scope>NUCLEOTIDE SEQUENCE [LARGE SCALE GENOMIC DNA]</scope>
    <source>
        <strain evidence="8 9">DSM 26001</strain>
    </source>
</reference>
<dbReference type="InterPro" id="IPR050090">
    <property type="entry name" value="Tyrosine_recombinase_XerCD"/>
</dbReference>
<dbReference type="EMBL" id="FXUL01000001">
    <property type="protein sequence ID" value="SMP43106.1"/>
    <property type="molecule type" value="Genomic_DNA"/>
</dbReference>
<dbReference type="PROSITE" id="PS51900">
    <property type="entry name" value="CB"/>
    <property type="match status" value="1"/>
</dbReference>
<dbReference type="RefSeq" id="WP_283440411.1">
    <property type="nucleotide sequence ID" value="NZ_FXUL01000001.1"/>
</dbReference>
<evidence type="ECO:0000313" key="8">
    <source>
        <dbReference type="EMBL" id="SMP43106.1"/>
    </source>
</evidence>
<keyword evidence="9" id="KW-1185">Reference proteome</keyword>
<evidence type="ECO:0000256" key="5">
    <source>
        <dbReference type="PROSITE-ProRule" id="PRU01248"/>
    </source>
</evidence>
<feature type="domain" description="Tyr recombinase" evidence="6">
    <location>
        <begin position="104"/>
        <end position="283"/>
    </location>
</feature>
<proteinExistence type="inferred from homology"/>
<keyword evidence="2" id="KW-0229">DNA integration</keyword>
<dbReference type="SUPFAM" id="SSF56349">
    <property type="entry name" value="DNA breaking-rejoining enzymes"/>
    <property type="match status" value="1"/>
</dbReference>
<dbReference type="Gene3D" id="1.10.150.130">
    <property type="match status" value="1"/>
</dbReference>
<evidence type="ECO:0000313" key="9">
    <source>
        <dbReference type="Proteomes" id="UP001158049"/>
    </source>
</evidence>
<dbReference type="InterPro" id="IPR011010">
    <property type="entry name" value="DNA_brk_join_enz"/>
</dbReference>
<sequence>MTPSTQAISPLRQRMIDDMRMRKLSPKTQAHYLRAVRQFAGYLGRSPDTATVEDLRRYQLHLVDHGTSPVSLNAAITGLKFFFAITADQAGLMARMQPVRVPRTLPVVLSREEVSRLIVAAGNLKHQTALSVAYGAGLRASEVISLKVSDIDSQRMTLRIEQGKGHKDRYAMLPPVLLERLRVWWRVARAQGKMLDGGWLFPGMNPIEPLSTRQLNRAIHAAAEAARIDKRVSMHTLRHSFATHLLEQKVDIRVIQVLLGHKKLETTALYAQVATDILREVVSPLEAVRPG</sequence>
<gene>
    <name evidence="8" type="ORF">SAMN06295970_101263</name>
</gene>
<dbReference type="Gene3D" id="1.10.443.10">
    <property type="entry name" value="Intergrase catalytic core"/>
    <property type="match status" value="1"/>
</dbReference>
<dbReference type="InterPro" id="IPR004107">
    <property type="entry name" value="Integrase_SAM-like_N"/>
</dbReference>
<dbReference type="Pfam" id="PF00589">
    <property type="entry name" value="Phage_integrase"/>
    <property type="match status" value="1"/>
</dbReference>
<dbReference type="PROSITE" id="PS51898">
    <property type="entry name" value="TYR_RECOMBINASE"/>
    <property type="match status" value="1"/>
</dbReference>
<organism evidence="8 9">
    <name type="scientific">Noviherbaspirillum suwonense</name>
    <dbReference type="NCBI Taxonomy" id="1224511"/>
    <lineage>
        <taxon>Bacteria</taxon>
        <taxon>Pseudomonadati</taxon>
        <taxon>Pseudomonadota</taxon>
        <taxon>Betaproteobacteria</taxon>
        <taxon>Burkholderiales</taxon>
        <taxon>Oxalobacteraceae</taxon>
        <taxon>Noviherbaspirillum</taxon>
    </lineage>
</organism>
<evidence type="ECO:0000256" key="3">
    <source>
        <dbReference type="ARBA" id="ARBA00023125"/>
    </source>
</evidence>
<name>A0ABY1PSV0_9BURK</name>
<evidence type="ECO:0000259" key="6">
    <source>
        <dbReference type="PROSITE" id="PS51898"/>
    </source>
</evidence>
<dbReference type="Pfam" id="PF13495">
    <property type="entry name" value="Phage_int_SAM_4"/>
    <property type="match status" value="1"/>
</dbReference>
<keyword evidence="3 5" id="KW-0238">DNA-binding</keyword>
<comment type="similarity">
    <text evidence="1">Belongs to the 'phage' integrase family.</text>
</comment>
<dbReference type="PANTHER" id="PTHR30349:SF64">
    <property type="entry name" value="PROPHAGE INTEGRASE INTD-RELATED"/>
    <property type="match status" value="1"/>
</dbReference>
<keyword evidence="4" id="KW-0233">DNA recombination</keyword>
<dbReference type="InterPro" id="IPR044068">
    <property type="entry name" value="CB"/>
</dbReference>
<accession>A0ABY1PSV0</accession>
<evidence type="ECO:0000256" key="4">
    <source>
        <dbReference type="ARBA" id="ARBA00023172"/>
    </source>
</evidence>
<dbReference type="InterPro" id="IPR013762">
    <property type="entry name" value="Integrase-like_cat_sf"/>
</dbReference>
<dbReference type="InterPro" id="IPR010998">
    <property type="entry name" value="Integrase_recombinase_N"/>
</dbReference>
<protein>
    <submittedName>
        <fullName evidence="8">Site-specific recombinase XerD</fullName>
    </submittedName>
</protein>
<evidence type="ECO:0000256" key="2">
    <source>
        <dbReference type="ARBA" id="ARBA00022908"/>
    </source>
</evidence>
<dbReference type="Proteomes" id="UP001158049">
    <property type="component" value="Unassembled WGS sequence"/>
</dbReference>
<dbReference type="InterPro" id="IPR002104">
    <property type="entry name" value="Integrase_catalytic"/>
</dbReference>
<dbReference type="PANTHER" id="PTHR30349">
    <property type="entry name" value="PHAGE INTEGRASE-RELATED"/>
    <property type="match status" value="1"/>
</dbReference>
<comment type="caution">
    <text evidence="8">The sequence shown here is derived from an EMBL/GenBank/DDBJ whole genome shotgun (WGS) entry which is preliminary data.</text>
</comment>
<feature type="domain" description="Core-binding (CB)" evidence="7">
    <location>
        <begin position="6"/>
        <end position="87"/>
    </location>
</feature>
<evidence type="ECO:0000256" key="1">
    <source>
        <dbReference type="ARBA" id="ARBA00008857"/>
    </source>
</evidence>
<evidence type="ECO:0000259" key="7">
    <source>
        <dbReference type="PROSITE" id="PS51900"/>
    </source>
</evidence>